<keyword evidence="2" id="KW-1185">Reference proteome</keyword>
<sequence>MDFADILATFIGRTVEVFQTTQFLSGQLVAVTPGTFTVQTSQNIYTPSTVRVNVVIENTEFVRILPA</sequence>
<gene>
    <name evidence="1" type="ORF">E2980_09785</name>
</gene>
<reference evidence="1 2" key="1">
    <citation type="submission" date="2019-03" db="EMBL/GenBank/DDBJ databases">
        <title>Cohnella endophytica sp. nov., a novel endophytic bacterium isolated from bark of Sonneratia apetala.</title>
        <authorList>
            <person name="Tuo L."/>
        </authorList>
    </citation>
    <scope>NUCLEOTIDE SEQUENCE [LARGE SCALE GENOMIC DNA]</scope>
    <source>
        <strain evidence="1 2">CCTCC AB 208254</strain>
    </source>
</reference>
<evidence type="ECO:0000313" key="2">
    <source>
        <dbReference type="Proteomes" id="UP000297900"/>
    </source>
</evidence>
<evidence type="ECO:0000313" key="1">
    <source>
        <dbReference type="EMBL" id="TFE27186.1"/>
    </source>
</evidence>
<comment type="caution">
    <text evidence="1">The sequence shown here is derived from an EMBL/GenBank/DDBJ whole genome shotgun (WGS) entry which is preliminary data.</text>
</comment>
<dbReference type="AlphaFoldDB" id="A0A4Y8LYY1"/>
<dbReference type="EMBL" id="SOMN01000010">
    <property type="protein sequence ID" value="TFE27186.1"/>
    <property type="molecule type" value="Genomic_DNA"/>
</dbReference>
<protein>
    <recommendedName>
        <fullName evidence="3">DUF2642 domain-containing protein</fullName>
    </recommendedName>
</protein>
<dbReference type="RefSeq" id="WP_135152011.1">
    <property type="nucleotide sequence ID" value="NZ_SOMN01000010.1"/>
</dbReference>
<name>A0A4Y8LYY1_9BACL</name>
<dbReference type="OrthoDB" id="2627454at2"/>
<proteinExistence type="predicted"/>
<accession>A0A4Y8LYY1</accession>
<dbReference type="Proteomes" id="UP000297900">
    <property type="component" value="Unassembled WGS sequence"/>
</dbReference>
<organism evidence="1 2">
    <name type="scientific">Cohnella luojiensis</name>
    <dbReference type="NCBI Taxonomy" id="652876"/>
    <lineage>
        <taxon>Bacteria</taxon>
        <taxon>Bacillati</taxon>
        <taxon>Bacillota</taxon>
        <taxon>Bacilli</taxon>
        <taxon>Bacillales</taxon>
        <taxon>Paenibacillaceae</taxon>
        <taxon>Cohnella</taxon>
    </lineage>
</organism>
<evidence type="ECO:0008006" key="3">
    <source>
        <dbReference type="Google" id="ProtNLM"/>
    </source>
</evidence>